<evidence type="ECO:0000256" key="1">
    <source>
        <dbReference type="SAM" id="Phobius"/>
    </source>
</evidence>
<keyword evidence="1" id="KW-0472">Membrane</keyword>
<keyword evidence="1" id="KW-1133">Transmembrane helix</keyword>
<proteinExistence type="predicted"/>
<gene>
    <name evidence="2" type="ORF">g.52199</name>
</gene>
<sequence length="113" mass="12662">MVFIYKYTPYSSIDVIAVGHIRVVRETMSPQLYPAKSCLALFHRIQAINKICVPYAIITSAILIALGCTHPLFCGSKKKLPIFTVDDTGFHHRCLFFLSSLNCQTVPNIIDSD</sequence>
<reference evidence="2" key="1">
    <citation type="submission" date="2018-04" db="EMBL/GenBank/DDBJ databases">
        <title>Transcriptome assembly of Sipha flava.</title>
        <authorList>
            <person name="Scully E.D."/>
            <person name="Geib S.M."/>
            <person name="Palmer N.A."/>
            <person name="Koch K."/>
            <person name="Bradshaw J."/>
            <person name="Heng-Moss T."/>
            <person name="Sarath G."/>
        </authorList>
    </citation>
    <scope>NUCLEOTIDE SEQUENCE</scope>
</reference>
<evidence type="ECO:0000313" key="2">
    <source>
        <dbReference type="EMBL" id="MBY72800.1"/>
    </source>
</evidence>
<feature type="transmembrane region" description="Helical" evidence="1">
    <location>
        <begin position="52"/>
        <end position="73"/>
    </location>
</feature>
<organism evidence="2">
    <name type="scientific">Sipha flava</name>
    <name type="common">yellow sugarcane aphid</name>
    <dbReference type="NCBI Taxonomy" id="143950"/>
    <lineage>
        <taxon>Eukaryota</taxon>
        <taxon>Metazoa</taxon>
        <taxon>Ecdysozoa</taxon>
        <taxon>Arthropoda</taxon>
        <taxon>Hexapoda</taxon>
        <taxon>Insecta</taxon>
        <taxon>Pterygota</taxon>
        <taxon>Neoptera</taxon>
        <taxon>Paraneoptera</taxon>
        <taxon>Hemiptera</taxon>
        <taxon>Sternorrhyncha</taxon>
        <taxon>Aphidomorpha</taxon>
        <taxon>Aphidoidea</taxon>
        <taxon>Aphididae</taxon>
        <taxon>Sipha</taxon>
    </lineage>
</organism>
<accession>A0A2S2Q5C1</accession>
<dbReference type="EMBL" id="GGMS01003597">
    <property type="protein sequence ID" value="MBY72800.1"/>
    <property type="molecule type" value="Transcribed_RNA"/>
</dbReference>
<keyword evidence="1" id="KW-0812">Transmembrane</keyword>
<protein>
    <submittedName>
        <fullName evidence="2">Uncharacterized protein</fullName>
    </submittedName>
</protein>
<dbReference type="AlphaFoldDB" id="A0A2S2Q5C1"/>
<name>A0A2S2Q5C1_9HEMI</name>